<evidence type="ECO:0000313" key="2">
    <source>
        <dbReference type="Proteomes" id="UP000053424"/>
    </source>
</evidence>
<reference evidence="1 2" key="1">
    <citation type="submission" date="2014-04" db="EMBL/GenBank/DDBJ databases">
        <authorList>
            <consortium name="DOE Joint Genome Institute"/>
            <person name="Kuo A."/>
            <person name="Gay G."/>
            <person name="Dore J."/>
            <person name="Kohler A."/>
            <person name="Nagy L.G."/>
            <person name="Floudas D."/>
            <person name="Copeland A."/>
            <person name="Barry K.W."/>
            <person name="Cichocki N."/>
            <person name="Veneault-Fourrey C."/>
            <person name="LaButti K."/>
            <person name="Lindquist E.A."/>
            <person name="Lipzen A."/>
            <person name="Lundell T."/>
            <person name="Morin E."/>
            <person name="Murat C."/>
            <person name="Sun H."/>
            <person name="Tunlid A."/>
            <person name="Henrissat B."/>
            <person name="Grigoriev I.V."/>
            <person name="Hibbett D.S."/>
            <person name="Martin F."/>
            <person name="Nordberg H.P."/>
            <person name="Cantor M.N."/>
            <person name="Hua S.X."/>
        </authorList>
    </citation>
    <scope>NUCLEOTIDE SEQUENCE [LARGE SCALE GENOMIC DNA]</scope>
    <source>
        <strain evidence="2">h7</strain>
    </source>
</reference>
<dbReference type="HOGENOM" id="CLU_1489197_0_0_1"/>
<dbReference type="AlphaFoldDB" id="A0A0C3BYG8"/>
<name>A0A0C3BYG8_HEBCY</name>
<evidence type="ECO:0000313" key="1">
    <source>
        <dbReference type="EMBL" id="KIM36501.1"/>
    </source>
</evidence>
<organism evidence="1 2">
    <name type="scientific">Hebeloma cylindrosporum</name>
    <dbReference type="NCBI Taxonomy" id="76867"/>
    <lineage>
        <taxon>Eukaryota</taxon>
        <taxon>Fungi</taxon>
        <taxon>Dikarya</taxon>
        <taxon>Basidiomycota</taxon>
        <taxon>Agaricomycotina</taxon>
        <taxon>Agaricomycetes</taxon>
        <taxon>Agaricomycetidae</taxon>
        <taxon>Agaricales</taxon>
        <taxon>Agaricineae</taxon>
        <taxon>Hymenogastraceae</taxon>
        <taxon>Hebeloma</taxon>
    </lineage>
</organism>
<dbReference type="Proteomes" id="UP000053424">
    <property type="component" value="Unassembled WGS sequence"/>
</dbReference>
<proteinExistence type="predicted"/>
<keyword evidence="2" id="KW-1185">Reference proteome</keyword>
<reference evidence="2" key="2">
    <citation type="submission" date="2015-01" db="EMBL/GenBank/DDBJ databases">
        <title>Evolutionary Origins and Diversification of the Mycorrhizal Mutualists.</title>
        <authorList>
            <consortium name="DOE Joint Genome Institute"/>
            <consortium name="Mycorrhizal Genomics Consortium"/>
            <person name="Kohler A."/>
            <person name="Kuo A."/>
            <person name="Nagy L.G."/>
            <person name="Floudas D."/>
            <person name="Copeland A."/>
            <person name="Barry K.W."/>
            <person name="Cichocki N."/>
            <person name="Veneault-Fourrey C."/>
            <person name="LaButti K."/>
            <person name="Lindquist E.A."/>
            <person name="Lipzen A."/>
            <person name="Lundell T."/>
            <person name="Morin E."/>
            <person name="Murat C."/>
            <person name="Riley R."/>
            <person name="Ohm R."/>
            <person name="Sun H."/>
            <person name="Tunlid A."/>
            <person name="Henrissat B."/>
            <person name="Grigoriev I.V."/>
            <person name="Hibbett D.S."/>
            <person name="Martin F."/>
        </authorList>
    </citation>
    <scope>NUCLEOTIDE SEQUENCE [LARGE SCALE GENOMIC DNA]</scope>
    <source>
        <strain evidence="2">h7</strain>
    </source>
</reference>
<dbReference type="EMBL" id="KN831804">
    <property type="protein sequence ID" value="KIM36501.1"/>
    <property type="molecule type" value="Genomic_DNA"/>
</dbReference>
<gene>
    <name evidence="1" type="ORF">M413DRAFT_31555</name>
</gene>
<sequence length="181" mass="20160">MRAIHGDIVRSDASSHYDYIRSNSDATIAIASADKGLETGVALCTAMFFQEYHETVQFMTIRNHRENVVDVGLQAAVPHDAFDKRVTSFLHRLGESVSPPSLSAGYGRELNLISTDLETVLFPVVDSVMGFRGRSRRRRALAVVEWVFGVSLFAFGRRPDGDSQALEDGRLLRETRTLQTN</sequence>
<accession>A0A0C3BYG8</accession>
<protein>
    <submittedName>
        <fullName evidence="1">Uncharacterized protein</fullName>
    </submittedName>
</protein>